<keyword evidence="1" id="KW-0548">Nucleotidyltransferase</keyword>
<organism evidence="1 2">
    <name type="scientific">Coniosporium tulheliwenetii</name>
    <dbReference type="NCBI Taxonomy" id="3383036"/>
    <lineage>
        <taxon>Eukaryota</taxon>
        <taxon>Fungi</taxon>
        <taxon>Dikarya</taxon>
        <taxon>Ascomycota</taxon>
        <taxon>Pezizomycotina</taxon>
        <taxon>Dothideomycetes</taxon>
        <taxon>Dothideomycetes incertae sedis</taxon>
        <taxon>Coniosporium</taxon>
    </lineage>
</organism>
<evidence type="ECO:0000313" key="1">
    <source>
        <dbReference type="EMBL" id="KAJ9637760.1"/>
    </source>
</evidence>
<evidence type="ECO:0000313" key="2">
    <source>
        <dbReference type="Proteomes" id="UP001172680"/>
    </source>
</evidence>
<dbReference type="EMBL" id="JAPDRP010000022">
    <property type="protein sequence ID" value="KAJ9637760.1"/>
    <property type="molecule type" value="Genomic_DNA"/>
</dbReference>
<proteinExistence type="predicted"/>
<reference evidence="1" key="1">
    <citation type="submission" date="2022-10" db="EMBL/GenBank/DDBJ databases">
        <title>Culturing micro-colonial fungi from biological soil crusts in the Mojave desert and describing Neophaeococcomyces mojavensis, and introducing the new genera and species Taxawa tesnikishii.</title>
        <authorList>
            <person name="Kurbessoian T."/>
            <person name="Stajich J.E."/>
        </authorList>
    </citation>
    <scope>NUCLEOTIDE SEQUENCE</scope>
    <source>
        <strain evidence="1">JES_115</strain>
    </source>
</reference>
<keyword evidence="1" id="KW-0808">Transferase</keyword>
<dbReference type="Proteomes" id="UP001172680">
    <property type="component" value="Unassembled WGS sequence"/>
</dbReference>
<protein>
    <submittedName>
        <fullName evidence="1">DNA-directed DNA polymerase alpha subunit pol12</fullName>
    </submittedName>
</protein>
<gene>
    <name evidence="1" type="primary">POL12_1</name>
    <name evidence="1" type="ORF">H2199_007251</name>
</gene>
<sequence length="200" mass="21895">MLDRKELGLPKGVRCVTNPVTMSFNEAVWGFSGLDVLDMVRREEVVGGAAKGENLFVRAVRGVVGQRSFCPVFPPTAREALPGLEGVDGKEEGKEGEEGEDGEGKWLPMGAMLDTSYLRLAEWLNVRPDVLVLPSVLTPFAKVVESMLTINPGTLSKKRGPGTYARVTVLPAAVSDEEREKGEVLGHRMFERCRVDIVRI</sequence>
<comment type="caution">
    <text evidence="1">The sequence shown here is derived from an EMBL/GenBank/DDBJ whole genome shotgun (WGS) entry which is preliminary data.</text>
</comment>
<keyword evidence="2" id="KW-1185">Reference proteome</keyword>
<accession>A0ACC2YR78</accession>
<keyword evidence="1" id="KW-0239">DNA-directed DNA polymerase</keyword>
<name>A0ACC2YR78_9PEZI</name>